<keyword evidence="1" id="KW-1133">Transmembrane helix</keyword>
<sequence>MSPSALVRSWPTLAAWGAGLLQLGLGAGAITKGADVAARGVGVLLVTVGAAALIWGAVALAKGRLVAPRGAMIIGLAGIAAATTVLLVNPVQMSAYPVAVALALSLVVGVTAAVAVRRSARREPSAARTAARTSVWGLVVGAFLLSGIVTPALAATPVGSDAPGANVNEVFMPGHGGH</sequence>
<proteinExistence type="predicted"/>
<feature type="transmembrane region" description="Helical" evidence="1">
    <location>
        <begin position="135"/>
        <end position="154"/>
    </location>
</feature>
<evidence type="ECO:0000256" key="1">
    <source>
        <dbReference type="SAM" id="Phobius"/>
    </source>
</evidence>
<dbReference type="AlphaFoldDB" id="A0A4R5YRY2"/>
<keyword evidence="1" id="KW-0472">Membrane</keyword>
<comment type="caution">
    <text evidence="2">The sequence shown here is derived from an EMBL/GenBank/DDBJ whole genome shotgun (WGS) entry which is preliminary data.</text>
</comment>
<evidence type="ECO:0000313" key="3">
    <source>
        <dbReference type="Proteomes" id="UP000295633"/>
    </source>
</evidence>
<dbReference type="RefSeq" id="WP_091357133.1">
    <property type="nucleotide sequence ID" value="NZ_SMZX01000001.1"/>
</dbReference>
<reference evidence="2 3" key="1">
    <citation type="submission" date="2019-03" db="EMBL/GenBank/DDBJ databases">
        <title>Genome Sequencing and Assembly of Various Microbes Isolated from Partially Reclaimed Soil and Acid Mine Drainage (AMD) Site.</title>
        <authorList>
            <person name="Steinbock B."/>
            <person name="Bechtold R."/>
            <person name="Sevigny J.L."/>
            <person name="Thomas D."/>
            <person name="Cuthill L.R."/>
            <person name="Aveiro Johannsen E.J."/>
            <person name="Thomas K."/>
            <person name="Ghosh A."/>
        </authorList>
    </citation>
    <scope>NUCLEOTIDE SEQUENCE [LARGE SCALE GENOMIC DNA]</scope>
    <source>
        <strain evidence="2 3">F-B2</strain>
    </source>
</reference>
<feature type="transmembrane region" description="Helical" evidence="1">
    <location>
        <begin position="94"/>
        <end position="115"/>
    </location>
</feature>
<name>A0A4R5YRY2_9MICO</name>
<accession>A0A4R5YRY2</accession>
<feature type="transmembrane region" description="Helical" evidence="1">
    <location>
        <begin position="70"/>
        <end position="88"/>
    </location>
</feature>
<gene>
    <name evidence="2" type="ORF">E2R54_06745</name>
</gene>
<organism evidence="2 3">
    <name type="scientific">Microbacterium oleivorans</name>
    <dbReference type="NCBI Taxonomy" id="273677"/>
    <lineage>
        <taxon>Bacteria</taxon>
        <taxon>Bacillati</taxon>
        <taxon>Actinomycetota</taxon>
        <taxon>Actinomycetes</taxon>
        <taxon>Micrococcales</taxon>
        <taxon>Microbacteriaceae</taxon>
        <taxon>Microbacterium</taxon>
    </lineage>
</organism>
<dbReference type="EMBL" id="SMZX01000001">
    <property type="protein sequence ID" value="TDL46117.1"/>
    <property type="molecule type" value="Genomic_DNA"/>
</dbReference>
<dbReference type="Proteomes" id="UP000295633">
    <property type="component" value="Unassembled WGS sequence"/>
</dbReference>
<protein>
    <submittedName>
        <fullName evidence="2">Uncharacterized protein</fullName>
    </submittedName>
</protein>
<feature type="transmembrane region" description="Helical" evidence="1">
    <location>
        <begin position="36"/>
        <end position="58"/>
    </location>
</feature>
<evidence type="ECO:0000313" key="2">
    <source>
        <dbReference type="EMBL" id="TDL46117.1"/>
    </source>
</evidence>
<keyword evidence="1" id="KW-0812">Transmembrane</keyword>